<feature type="region of interest" description="Disordered" evidence="1">
    <location>
        <begin position="452"/>
        <end position="480"/>
    </location>
</feature>
<keyword evidence="3" id="KW-1185">Reference proteome</keyword>
<proteinExistence type="predicted"/>
<reference evidence="2" key="2">
    <citation type="journal article" date="2023" name="BMC Genomics">
        <title>Pest status, molecular evolution, and epigenetic factors derived from the genome assembly of Frankliniella fusca, a thysanopteran phytovirus vector.</title>
        <authorList>
            <person name="Catto M.A."/>
            <person name="Labadie P.E."/>
            <person name="Jacobson A.L."/>
            <person name="Kennedy G.G."/>
            <person name="Srinivasan R."/>
            <person name="Hunt B.G."/>
        </authorList>
    </citation>
    <scope>NUCLEOTIDE SEQUENCE</scope>
    <source>
        <strain evidence="2">PL_HMW_Pooled</strain>
    </source>
</reference>
<dbReference type="EMBL" id="JAHWGI010001441">
    <property type="protein sequence ID" value="KAK3932902.1"/>
    <property type="molecule type" value="Genomic_DNA"/>
</dbReference>
<dbReference type="AlphaFoldDB" id="A0AAE1LY10"/>
<protein>
    <submittedName>
        <fullName evidence="2">Opacity-related protein POPM1</fullName>
    </submittedName>
</protein>
<organism evidence="2 3">
    <name type="scientific">Frankliniella fusca</name>
    <dbReference type="NCBI Taxonomy" id="407009"/>
    <lineage>
        <taxon>Eukaryota</taxon>
        <taxon>Metazoa</taxon>
        <taxon>Ecdysozoa</taxon>
        <taxon>Arthropoda</taxon>
        <taxon>Hexapoda</taxon>
        <taxon>Insecta</taxon>
        <taxon>Pterygota</taxon>
        <taxon>Neoptera</taxon>
        <taxon>Paraneoptera</taxon>
        <taxon>Thysanoptera</taxon>
        <taxon>Terebrantia</taxon>
        <taxon>Thripoidea</taxon>
        <taxon>Thripidae</taxon>
        <taxon>Frankliniella</taxon>
    </lineage>
</organism>
<dbReference type="PANTHER" id="PTHR46579:SF1">
    <property type="entry name" value="F5_8 TYPE C DOMAIN-CONTAINING PROTEIN"/>
    <property type="match status" value="1"/>
</dbReference>
<evidence type="ECO:0000313" key="2">
    <source>
        <dbReference type="EMBL" id="KAK3932902.1"/>
    </source>
</evidence>
<name>A0AAE1LY10_9NEOP</name>
<sequence>MVDFANRALIARAFDPDANVYGVKGPTLLSAFLPDLVRCMGIDADLHGLFSGQMKALLDFWFNSPGPYSISALVDLRVPRSIKQELVPLLYGILPDEFWEHHCKLVSAVSLLSQDSVSPQHIQTADELLHIYVRDFQHLYGIRYLGLNVHQLLHLSMVVKNLGPLFVYSCFTYESLNGKLSNLVHGTRHAALQICSSSYVRLNLSVMISKLEDCEAKRLCLKFMESGKKKVQVSEVVDHETYIVDKCKLRNRVPQFIRRLLRDDLNIVGGRVKFFLRLKKKGNVYCSEDYIRSQQILHNDIPHLCKIKFLIRWSSCDQNCPSDCVQCPKRVVSIVETYDRIPWRLQELGQNITIPHLNKLVSSSNFSEEKGDQSEDSCVSGTNQFQLEGLLHHQDDSTQPSLNQSANHIRVPHSLAFDEEESQEHACSSSTPLKVAALNRAFEVVSPINQERDLSRAQSTSGSDSEWSEDSSILGSADTNENLSLETDQESDSNSTYSTNCDNGELCGNRTFDLHASRLQTSQVDVFLQADLWNQKKFHHGSDMTLNEAILQMMKLYLKNHESKSGFRRIVSTFSSMFPGEHCLPSAGSILNYIERLAPPVSESLHSYCKDCLGGWESDENGACKICKTRTPVAVTVKYLFEHRNLSEIINGAKRNEDHFLRDIQDSSVYKELNANRNEYDLTLILNSDGVRIRKGSHNELWLLLCTIVEVPIQLRSFFMIVLGVWYDSVAPNMNTFMKPFSQEMKILFECGVQWRHPKTGLVHNSKIRVQLVVADAPARAKLQNILNFNGRYGCNTCEVKTVRSTPIPDKKTLRVYPYVHVPKLRNQEKMLAQARYVLETGVKHKKGVKGASALSLIPGVDISRCIIPEYMHCVLLGVTKCMLCLFTETAKQGPWSIRRSLPQIDSILKSIKHPDFIHRTQRQLKSLCYWKASDFMYFLLYESLPVLKQFLSDNYFQHFMLLVMDIYLLMQKEITEADIVEADLYLRFFVNQFPQLYSDREQTSNLHNLCHLSLCVQRHGPLHLTSAFPFESMNGIIAKATHGTNQVAKEIAKNIKITQGIHILQKIVNGNGSMRAQSSDGSVLGKALNFHLPPEETSLLGFSDKFKVYSRAKIGYDTFTSELHKPLQTANHYILWKSDSETKYGSIKYFIYRNGTLYVCVKPFAVDQLNVLHNSEILKVINHIVPVKLTNCIDILSPDVFPSIVKVGKIDNFIFVRPHPYHEVL</sequence>
<comment type="caution">
    <text evidence="2">The sequence shown here is derived from an EMBL/GenBank/DDBJ whole genome shotgun (WGS) entry which is preliminary data.</text>
</comment>
<accession>A0AAE1LY10</accession>
<dbReference type="Proteomes" id="UP001219518">
    <property type="component" value="Unassembled WGS sequence"/>
</dbReference>
<dbReference type="PANTHER" id="PTHR46579">
    <property type="entry name" value="F5/8 TYPE C DOMAIN-CONTAINING PROTEIN-RELATED"/>
    <property type="match status" value="1"/>
</dbReference>
<evidence type="ECO:0000313" key="3">
    <source>
        <dbReference type="Proteomes" id="UP001219518"/>
    </source>
</evidence>
<evidence type="ECO:0000256" key="1">
    <source>
        <dbReference type="SAM" id="MobiDB-lite"/>
    </source>
</evidence>
<reference evidence="2" key="1">
    <citation type="submission" date="2021-07" db="EMBL/GenBank/DDBJ databases">
        <authorList>
            <person name="Catto M.A."/>
            <person name="Jacobson A."/>
            <person name="Kennedy G."/>
            <person name="Labadie P."/>
            <person name="Hunt B.G."/>
            <person name="Srinivasan R."/>
        </authorList>
    </citation>
    <scope>NUCLEOTIDE SEQUENCE</scope>
    <source>
        <strain evidence="2">PL_HMW_Pooled</strain>
        <tissue evidence="2">Head</tissue>
    </source>
</reference>
<gene>
    <name evidence="2" type="ORF">KUF71_016367</name>
</gene>